<feature type="compositionally biased region" description="Gly residues" evidence="1">
    <location>
        <begin position="152"/>
        <end position="161"/>
    </location>
</feature>
<keyword evidence="3" id="KW-1185">Reference proteome</keyword>
<proteinExistence type="predicted"/>
<dbReference type="EMBL" id="BPVZ01000115">
    <property type="protein sequence ID" value="GKV36275.1"/>
    <property type="molecule type" value="Genomic_DNA"/>
</dbReference>
<feature type="region of interest" description="Disordered" evidence="1">
    <location>
        <begin position="130"/>
        <end position="165"/>
    </location>
</feature>
<evidence type="ECO:0000313" key="2">
    <source>
        <dbReference type="EMBL" id="GKV36275.1"/>
    </source>
</evidence>
<sequence length="185" mass="19573">MILLHHLIFSGETDIVQLQPFQEIARKLKACDSELTGSTLERTVRAFGGGSRLLGERRSAACCCCWRHDERQSAAPLYCLVLWFLLRSAAPICCLSCVALRASMRPAWRNSPGGFAGSAGLDGLNGFPGFGRANRPNGPGGQPSPFHAPGAGRTGRTGRSGPGFKTLTQTTSNVAALVCNLQASG</sequence>
<accession>A0AAV5LG50</accession>
<organism evidence="2 3">
    <name type="scientific">Rubroshorea leprosula</name>
    <dbReference type="NCBI Taxonomy" id="152421"/>
    <lineage>
        <taxon>Eukaryota</taxon>
        <taxon>Viridiplantae</taxon>
        <taxon>Streptophyta</taxon>
        <taxon>Embryophyta</taxon>
        <taxon>Tracheophyta</taxon>
        <taxon>Spermatophyta</taxon>
        <taxon>Magnoliopsida</taxon>
        <taxon>eudicotyledons</taxon>
        <taxon>Gunneridae</taxon>
        <taxon>Pentapetalae</taxon>
        <taxon>rosids</taxon>
        <taxon>malvids</taxon>
        <taxon>Malvales</taxon>
        <taxon>Dipterocarpaceae</taxon>
        <taxon>Rubroshorea</taxon>
    </lineage>
</organism>
<protein>
    <submittedName>
        <fullName evidence="2">Uncharacterized protein</fullName>
    </submittedName>
</protein>
<gene>
    <name evidence="2" type="ORF">SLEP1_g44423</name>
</gene>
<reference evidence="2 3" key="1">
    <citation type="journal article" date="2021" name="Commun. Biol.">
        <title>The genome of Shorea leprosula (Dipterocarpaceae) highlights the ecological relevance of drought in aseasonal tropical rainforests.</title>
        <authorList>
            <person name="Ng K.K.S."/>
            <person name="Kobayashi M.J."/>
            <person name="Fawcett J.A."/>
            <person name="Hatakeyama M."/>
            <person name="Paape T."/>
            <person name="Ng C.H."/>
            <person name="Ang C.C."/>
            <person name="Tnah L.H."/>
            <person name="Lee C.T."/>
            <person name="Nishiyama T."/>
            <person name="Sese J."/>
            <person name="O'Brien M.J."/>
            <person name="Copetti D."/>
            <person name="Mohd Noor M.I."/>
            <person name="Ong R.C."/>
            <person name="Putra M."/>
            <person name="Sireger I.Z."/>
            <person name="Indrioko S."/>
            <person name="Kosugi Y."/>
            <person name="Izuno A."/>
            <person name="Isagi Y."/>
            <person name="Lee S.L."/>
            <person name="Shimizu K.K."/>
        </authorList>
    </citation>
    <scope>NUCLEOTIDE SEQUENCE [LARGE SCALE GENOMIC DNA]</scope>
    <source>
        <strain evidence="2">214</strain>
    </source>
</reference>
<evidence type="ECO:0000256" key="1">
    <source>
        <dbReference type="SAM" id="MobiDB-lite"/>
    </source>
</evidence>
<dbReference type="Proteomes" id="UP001054252">
    <property type="component" value="Unassembled WGS sequence"/>
</dbReference>
<evidence type="ECO:0000313" key="3">
    <source>
        <dbReference type="Proteomes" id="UP001054252"/>
    </source>
</evidence>
<dbReference type="AlphaFoldDB" id="A0AAV5LG50"/>
<name>A0AAV5LG50_9ROSI</name>
<comment type="caution">
    <text evidence="2">The sequence shown here is derived from an EMBL/GenBank/DDBJ whole genome shotgun (WGS) entry which is preliminary data.</text>
</comment>